<dbReference type="SMART" id="SM01252">
    <property type="entry name" value="KilA-N"/>
    <property type="match status" value="1"/>
</dbReference>
<proteinExistence type="predicted"/>
<evidence type="ECO:0000313" key="2">
    <source>
        <dbReference type="EMBL" id="GAA0368147.1"/>
    </source>
</evidence>
<evidence type="ECO:0000313" key="3">
    <source>
        <dbReference type="Proteomes" id="UP001501166"/>
    </source>
</evidence>
<name>A0ABN0XMS2_9LACT</name>
<keyword evidence="3" id="KW-1185">Reference proteome</keyword>
<dbReference type="Pfam" id="PF04383">
    <property type="entry name" value="KilA-N"/>
    <property type="match status" value="1"/>
</dbReference>
<comment type="caution">
    <text evidence="2">The sequence shown here is derived from an EMBL/GenBank/DDBJ whole genome shotgun (WGS) entry which is preliminary data.</text>
</comment>
<accession>A0ABN0XMS2</accession>
<dbReference type="InterPro" id="IPR017880">
    <property type="entry name" value="KilA_N"/>
</dbReference>
<sequence length="145" mass="16604">MPPKIIAHGNEISVTFGEKKDYISLTDIAKYENKDSPADLIKNWLRNRNTLEYLGTWERLNNPNFKLVEFDQFKNESGSNSFVMSPKKWIENTNAIGITSKSGRYGGTFAHSDIAFEFASWISPEFKLYITQVSHPNKCFTILSD</sequence>
<organism evidence="2 3">
    <name type="scientific">Alkalibacterium iburiense</name>
    <dbReference type="NCBI Taxonomy" id="290589"/>
    <lineage>
        <taxon>Bacteria</taxon>
        <taxon>Bacillati</taxon>
        <taxon>Bacillota</taxon>
        <taxon>Bacilli</taxon>
        <taxon>Lactobacillales</taxon>
        <taxon>Carnobacteriaceae</taxon>
        <taxon>Alkalibacterium</taxon>
    </lineage>
</organism>
<dbReference type="PROSITE" id="PS51301">
    <property type="entry name" value="KILA_N"/>
    <property type="match status" value="1"/>
</dbReference>
<protein>
    <recommendedName>
        <fullName evidence="1">KilA-N domain-containing protein</fullName>
    </recommendedName>
</protein>
<gene>
    <name evidence="2" type="ORF">GCM10008932_20000</name>
</gene>
<dbReference type="InterPro" id="IPR018004">
    <property type="entry name" value="KilA/APSES_HTH"/>
</dbReference>
<evidence type="ECO:0000259" key="1">
    <source>
        <dbReference type="PROSITE" id="PS51301"/>
    </source>
</evidence>
<feature type="domain" description="KilA-N" evidence="1">
    <location>
        <begin position="3"/>
        <end position="137"/>
    </location>
</feature>
<dbReference type="Proteomes" id="UP001501166">
    <property type="component" value="Unassembled WGS sequence"/>
</dbReference>
<reference evidence="2 3" key="1">
    <citation type="journal article" date="2019" name="Int. J. Syst. Evol. Microbiol.">
        <title>The Global Catalogue of Microorganisms (GCM) 10K type strain sequencing project: providing services to taxonomists for standard genome sequencing and annotation.</title>
        <authorList>
            <consortium name="The Broad Institute Genomics Platform"/>
            <consortium name="The Broad Institute Genome Sequencing Center for Infectious Disease"/>
            <person name="Wu L."/>
            <person name="Ma J."/>
        </authorList>
    </citation>
    <scope>NUCLEOTIDE SEQUENCE [LARGE SCALE GENOMIC DNA]</scope>
    <source>
        <strain evidence="2 3">JCM 12662</strain>
    </source>
</reference>
<dbReference type="EMBL" id="BAAACW010000128">
    <property type="protein sequence ID" value="GAA0368147.1"/>
    <property type="molecule type" value="Genomic_DNA"/>
</dbReference>